<dbReference type="HOGENOM" id="CLU_004639_1_2_1"/>
<dbReference type="Pfam" id="PF22456">
    <property type="entry name" value="PqqF-like_C_4"/>
    <property type="match status" value="1"/>
</dbReference>
<keyword evidence="4" id="KW-0479">Metal-binding</keyword>
<evidence type="ECO:0000256" key="3">
    <source>
        <dbReference type="ARBA" id="ARBA00022670"/>
    </source>
</evidence>
<dbReference type="AlphaFoldDB" id="A0A0C2XK32"/>
<keyword evidence="3" id="KW-0645">Protease</keyword>
<dbReference type="Proteomes" id="UP000054549">
    <property type="component" value="Unassembled WGS sequence"/>
</dbReference>
<feature type="domain" description="Coenzyme PQQ synthesis protein F-like C-terminal lobe" evidence="13">
    <location>
        <begin position="840"/>
        <end position="939"/>
    </location>
</feature>
<evidence type="ECO:0000259" key="12">
    <source>
        <dbReference type="Pfam" id="PF16187"/>
    </source>
</evidence>
<dbReference type="PROSITE" id="PS00143">
    <property type="entry name" value="INSULINASE"/>
    <property type="match status" value="1"/>
</dbReference>
<feature type="domain" description="Peptidase M16 C-terminal" evidence="11">
    <location>
        <begin position="255"/>
        <end position="425"/>
    </location>
</feature>
<keyword evidence="7" id="KW-0482">Metalloprotease</keyword>
<feature type="compositionally biased region" description="Low complexity" evidence="9">
    <location>
        <begin position="216"/>
        <end position="241"/>
    </location>
</feature>
<protein>
    <recommendedName>
        <fullName evidence="16">Insulin-degrading enzyme</fullName>
    </recommendedName>
</protein>
<evidence type="ECO:0000256" key="7">
    <source>
        <dbReference type="ARBA" id="ARBA00023049"/>
    </source>
</evidence>
<dbReference type="InterPro" id="IPR001431">
    <property type="entry name" value="Pept_M16_Zn_BS"/>
</dbReference>
<dbReference type="MEROPS" id="M16.008"/>
<comment type="cofactor">
    <cofactor evidence="1">
        <name>Zn(2+)</name>
        <dbReference type="ChEBI" id="CHEBI:29105"/>
    </cofactor>
</comment>
<dbReference type="InterPro" id="IPR011765">
    <property type="entry name" value="Pept_M16_N"/>
</dbReference>
<evidence type="ECO:0000259" key="11">
    <source>
        <dbReference type="Pfam" id="PF05193"/>
    </source>
</evidence>
<dbReference type="OrthoDB" id="952271at2759"/>
<dbReference type="PANTHER" id="PTHR43690">
    <property type="entry name" value="NARDILYSIN"/>
    <property type="match status" value="1"/>
</dbReference>
<keyword evidence="15" id="KW-1185">Reference proteome</keyword>
<dbReference type="STRING" id="946122.A0A0C2XK32"/>
<dbReference type="GO" id="GO:0046872">
    <property type="term" value="F:metal ion binding"/>
    <property type="evidence" value="ECO:0007669"/>
    <property type="project" value="UniProtKB-KW"/>
</dbReference>
<dbReference type="Pfam" id="PF16187">
    <property type="entry name" value="Peptidase_M16_M"/>
    <property type="match status" value="1"/>
</dbReference>
<dbReference type="EMBL" id="KN818225">
    <property type="protein sequence ID" value="KIL69871.1"/>
    <property type="molecule type" value="Genomic_DNA"/>
</dbReference>
<evidence type="ECO:0008006" key="16">
    <source>
        <dbReference type="Google" id="ProtNLM"/>
    </source>
</evidence>
<dbReference type="PANTHER" id="PTHR43690:SF18">
    <property type="entry name" value="INSULIN-DEGRADING ENZYME-RELATED"/>
    <property type="match status" value="1"/>
</dbReference>
<feature type="domain" description="Peptidase M16 N-terminal" evidence="10">
    <location>
        <begin position="50"/>
        <end position="184"/>
    </location>
</feature>
<keyword evidence="5" id="KW-0378">Hydrolase</keyword>
<dbReference type="InParanoid" id="A0A0C2XK32"/>
<evidence type="ECO:0000313" key="14">
    <source>
        <dbReference type="EMBL" id="KIL69871.1"/>
    </source>
</evidence>
<dbReference type="SUPFAM" id="SSF63411">
    <property type="entry name" value="LuxS/MPP-like metallohydrolase"/>
    <property type="match status" value="5"/>
</dbReference>
<evidence type="ECO:0000256" key="1">
    <source>
        <dbReference type="ARBA" id="ARBA00001947"/>
    </source>
</evidence>
<dbReference type="Pfam" id="PF00675">
    <property type="entry name" value="Peptidase_M16"/>
    <property type="match status" value="1"/>
</dbReference>
<dbReference type="FunFam" id="3.30.830.10:FF:000005">
    <property type="entry name" value="nardilysin isoform X1"/>
    <property type="match status" value="1"/>
</dbReference>
<sequence>MTTSIDDHWKRIEPVNQVPPFSVYTNPIKKPHNDQRDYRVIQLDNGLQAVLVHDAETDKAAASLDVAVGHLRDPDDMPGLAHFCEHLLFMGTESFPSENEYTEFLSKNNGSSNAYTSTTNTNYYFNVATQSLEGALERFSAFFHCPLFASSCTTREINAVDSEHQKNHQSDIWRIYQLNKHLSKEGHVWSKFGSGSRYSLFKAARQLRHKGLLNGAATSSEPSPDSSRVPSPTPSSVSSAESEADADGGLVGRETRRRLVEWWSREYSANRMSLCVIGKESLDELAELTSRLFSPIPNRGFDALPMIYDHPFGPNEEGTMISVQTVMAFHALEISFPLEYQAPQWKYKPSNFISHLVGHEGPGSLLSYLKSKGWVTSLSSGPQNLARGFAMFKLTIHMTESGFKNYRSIITAAFKYLSLLRSSEFKPYLQKEVFVMSMIQFRFSEKRRPDSYATWISERMSWPVPKESVISSAQLVEEWGNDPLPVQKVKEYLESFRIERGRVVLMAKAEEHVKLEPDKSWLKEPWYGTEYRVERFDDEFVRLTNGPNDITELFLPRPNEFIPADLDVGKKAIVEPAKRPHLIRETSLSQLWYKKDDRFWVPKAHATIDIRSPLANDTARSSVITKLYCDIVNDALAEFSYYAEIAGLTYRFIQHTTGMYVTTYGYNDKMAVLVEHILDRIKRLDIKPERLEIVREQAKRTWENFFMGQSYHLSDYYGKYLLAENQWTVDEKLKQLSSISAEDIQSHVKDLLSQVHLRILVTGNMYKDEAIRIAELAESGLRPTKLSPHELNERALILPEGSNYAWSSKLRNPDQVNSALTYYLHFGPVVDQRLRVTSALLVKILTEPAFSVLRTQEQLGYVVMCNTWTLPGSSEKGIRIVVQSGKQPGYLEQRVEAFLEKMKGTIEQMSDGAFQEYKEGLEKGWLEADKNLTEEATRFMVHIGSGQLDFLRSENDASLLKDITKDDVLSLFLSHVHPSSSTRAKLSVHMHSQKPPKRISTEAAHAFALLAREAGHIISDDDFMVIMGTDGTVTPQEFVKHWAGLLGGMDDAKSLFLSLPALVNKYPIEGEGDDQPWPNAHYIEDLRSFKSNLSTTIDHGPFVEWGDLPIPRL</sequence>
<evidence type="ECO:0000256" key="4">
    <source>
        <dbReference type="ARBA" id="ARBA00022723"/>
    </source>
</evidence>
<dbReference type="GO" id="GO:0005829">
    <property type="term" value="C:cytosol"/>
    <property type="evidence" value="ECO:0007669"/>
    <property type="project" value="TreeGrafter"/>
</dbReference>
<evidence type="ECO:0000256" key="8">
    <source>
        <dbReference type="RuleBase" id="RU004447"/>
    </source>
</evidence>
<dbReference type="GO" id="GO:0051603">
    <property type="term" value="P:proteolysis involved in protein catabolic process"/>
    <property type="evidence" value="ECO:0007669"/>
    <property type="project" value="TreeGrafter"/>
</dbReference>
<dbReference type="InterPro" id="IPR050626">
    <property type="entry name" value="Peptidase_M16"/>
</dbReference>
<dbReference type="Pfam" id="PF05193">
    <property type="entry name" value="Peptidase_M16_C"/>
    <property type="match status" value="1"/>
</dbReference>
<evidence type="ECO:0000256" key="6">
    <source>
        <dbReference type="ARBA" id="ARBA00022833"/>
    </source>
</evidence>
<feature type="domain" description="Peptidase M16 middle/third" evidence="12">
    <location>
        <begin position="441"/>
        <end position="734"/>
    </location>
</feature>
<feature type="region of interest" description="Disordered" evidence="9">
    <location>
        <begin position="215"/>
        <end position="250"/>
    </location>
</feature>
<dbReference type="InterPro" id="IPR032632">
    <property type="entry name" value="Peptidase_M16_M"/>
</dbReference>
<reference evidence="14 15" key="1">
    <citation type="submission" date="2014-04" db="EMBL/GenBank/DDBJ databases">
        <title>Evolutionary Origins and Diversification of the Mycorrhizal Mutualists.</title>
        <authorList>
            <consortium name="DOE Joint Genome Institute"/>
            <consortium name="Mycorrhizal Genomics Consortium"/>
            <person name="Kohler A."/>
            <person name="Kuo A."/>
            <person name="Nagy L.G."/>
            <person name="Floudas D."/>
            <person name="Copeland A."/>
            <person name="Barry K.W."/>
            <person name="Cichocki N."/>
            <person name="Veneault-Fourrey C."/>
            <person name="LaButti K."/>
            <person name="Lindquist E.A."/>
            <person name="Lipzen A."/>
            <person name="Lundell T."/>
            <person name="Morin E."/>
            <person name="Murat C."/>
            <person name="Riley R."/>
            <person name="Ohm R."/>
            <person name="Sun H."/>
            <person name="Tunlid A."/>
            <person name="Henrissat B."/>
            <person name="Grigoriev I.V."/>
            <person name="Hibbett D.S."/>
            <person name="Martin F."/>
        </authorList>
    </citation>
    <scope>NUCLEOTIDE SEQUENCE [LARGE SCALE GENOMIC DNA]</scope>
    <source>
        <strain evidence="14 15">Koide BX008</strain>
    </source>
</reference>
<accession>A0A0C2XK32</accession>
<organism evidence="14 15">
    <name type="scientific">Amanita muscaria (strain Koide BX008)</name>
    <dbReference type="NCBI Taxonomy" id="946122"/>
    <lineage>
        <taxon>Eukaryota</taxon>
        <taxon>Fungi</taxon>
        <taxon>Dikarya</taxon>
        <taxon>Basidiomycota</taxon>
        <taxon>Agaricomycotina</taxon>
        <taxon>Agaricomycetes</taxon>
        <taxon>Agaricomycetidae</taxon>
        <taxon>Agaricales</taxon>
        <taxon>Pluteineae</taxon>
        <taxon>Amanitaceae</taxon>
        <taxon>Amanita</taxon>
    </lineage>
</organism>
<comment type="similarity">
    <text evidence="2 8">Belongs to the peptidase M16 family.</text>
</comment>
<name>A0A0C2XK32_AMAMK</name>
<dbReference type="InterPro" id="IPR011249">
    <property type="entry name" value="Metalloenz_LuxS/M16"/>
</dbReference>
<evidence type="ECO:0000256" key="5">
    <source>
        <dbReference type="ARBA" id="ARBA00022801"/>
    </source>
</evidence>
<evidence type="ECO:0000259" key="10">
    <source>
        <dbReference type="Pfam" id="PF00675"/>
    </source>
</evidence>
<dbReference type="GO" id="GO:0043171">
    <property type="term" value="P:peptide catabolic process"/>
    <property type="evidence" value="ECO:0007669"/>
    <property type="project" value="TreeGrafter"/>
</dbReference>
<dbReference type="GO" id="GO:0004222">
    <property type="term" value="F:metalloendopeptidase activity"/>
    <property type="evidence" value="ECO:0007669"/>
    <property type="project" value="InterPro"/>
</dbReference>
<dbReference type="FunFam" id="3.30.830.10:FF:000003">
    <property type="entry name" value="Insulin-degrading enzyme"/>
    <property type="match status" value="1"/>
</dbReference>
<evidence type="ECO:0000256" key="9">
    <source>
        <dbReference type="SAM" id="MobiDB-lite"/>
    </source>
</evidence>
<evidence type="ECO:0000259" key="13">
    <source>
        <dbReference type="Pfam" id="PF22456"/>
    </source>
</evidence>
<keyword evidence="6" id="KW-0862">Zinc</keyword>
<evidence type="ECO:0000313" key="15">
    <source>
        <dbReference type="Proteomes" id="UP000054549"/>
    </source>
</evidence>
<dbReference type="InterPro" id="IPR007863">
    <property type="entry name" value="Peptidase_M16_C"/>
</dbReference>
<dbReference type="Gene3D" id="3.30.830.10">
    <property type="entry name" value="Metalloenzyme, LuxS/M16 peptidase-like"/>
    <property type="match status" value="4"/>
</dbReference>
<dbReference type="GO" id="GO:0005739">
    <property type="term" value="C:mitochondrion"/>
    <property type="evidence" value="ECO:0007669"/>
    <property type="project" value="TreeGrafter"/>
</dbReference>
<dbReference type="FunCoup" id="A0A0C2XK32">
    <property type="interactions" value="448"/>
</dbReference>
<proteinExistence type="inferred from homology"/>
<dbReference type="InterPro" id="IPR054734">
    <property type="entry name" value="PqqF-like_C_4"/>
</dbReference>
<evidence type="ECO:0000256" key="2">
    <source>
        <dbReference type="ARBA" id="ARBA00007261"/>
    </source>
</evidence>
<gene>
    <name evidence="14" type="ORF">M378DRAFT_157111</name>
</gene>
<dbReference type="FunFam" id="3.30.830.10:FF:000012">
    <property type="entry name" value="Protease 3"/>
    <property type="match status" value="1"/>
</dbReference>